<evidence type="ECO:0000313" key="7">
    <source>
        <dbReference type="EMBL" id="KAG6492320.1"/>
    </source>
</evidence>
<evidence type="ECO:0000256" key="4">
    <source>
        <dbReference type="ARBA" id="ARBA00022729"/>
    </source>
</evidence>
<gene>
    <name evidence="7" type="ORF">ZIOFF_047274</name>
</gene>
<dbReference type="InterPro" id="IPR039455">
    <property type="entry name" value="EPFL"/>
</dbReference>
<evidence type="ECO:0000256" key="5">
    <source>
        <dbReference type="ARBA" id="ARBA00023157"/>
    </source>
</evidence>
<keyword evidence="5" id="KW-1015">Disulfide bond</keyword>
<name>A0A8J5KTK4_ZINOF</name>
<dbReference type="PANTHER" id="PTHR33109:SF7">
    <property type="entry name" value="EPIDERMAL PATTERNING FACTOR-LIKE PROTEIN 2"/>
    <property type="match status" value="1"/>
</dbReference>
<comment type="similarity">
    <text evidence="2 6">Belongs to the plant cysteine rich small secretory peptide family. Epidermal patterning factor subfamily.</text>
</comment>
<evidence type="ECO:0000256" key="1">
    <source>
        <dbReference type="ARBA" id="ARBA00004613"/>
    </source>
</evidence>
<dbReference type="GO" id="GO:0005576">
    <property type="term" value="C:extracellular region"/>
    <property type="evidence" value="ECO:0007669"/>
    <property type="project" value="UniProtKB-SubCell"/>
</dbReference>
<organism evidence="7 8">
    <name type="scientific">Zingiber officinale</name>
    <name type="common">Ginger</name>
    <name type="synonym">Amomum zingiber</name>
    <dbReference type="NCBI Taxonomy" id="94328"/>
    <lineage>
        <taxon>Eukaryota</taxon>
        <taxon>Viridiplantae</taxon>
        <taxon>Streptophyta</taxon>
        <taxon>Embryophyta</taxon>
        <taxon>Tracheophyta</taxon>
        <taxon>Spermatophyta</taxon>
        <taxon>Magnoliopsida</taxon>
        <taxon>Liliopsida</taxon>
        <taxon>Zingiberales</taxon>
        <taxon>Zingiberaceae</taxon>
        <taxon>Zingiber</taxon>
    </lineage>
</organism>
<evidence type="ECO:0000256" key="3">
    <source>
        <dbReference type="ARBA" id="ARBA00022525"/>
    </source>
</evidence>
<proteinExistence type="inferred from homology"/>
<comment type="subcellular location">
    <subcellularLocation>
        <location evidence="1 6">Secreted</location>
    </subcellularLocation>
</comment>
<dbReference type="Pfam" id="PF17181">
    <property type="entry name" value="EPF"/>
    <property type="match status" value="1"/>
</dbReference>
<evidence type="ECO:0000256" key="2">
    <source>
        <dbReference type="ARBA" id="ARBA00008127"/>
    </source>
</evidence>
<dbReference type="AlphaFoldDB" id="A0A8J5KTK4"/>
<keyword evidence="8" id="KW-1185">Reference proteome</keyword>
<dbReference type="EMBL" id="JACMSC010000013">
    <property type="protein sequence ID" value="KAG6492320.1"/>
    <property type="molecule type" value="Genomic_DNA"/>
</dbReference>
<evidence type="ECO:0000256" key="6">
    <source>
        <dbReference type="RuleBase" id="RU367102"/>
    </source>
</evidence>
<evidence type="ECO:0000313" key="8">
    <source>
        <dbReference type="Proteomes" id="UP000734854"/>
    </source>
</evidence>
<keyword evidence="3 6" id="KW-0964">Secreted</keyword>
<sequence length="139" mass="15574">MQSEQDASSNVNVPHGFTSDGNWMVIWTLEISALNISCQIRRAFLLSLLVPLLSIPLQIQGGRLMKDDEKKSEEMVLLGGALMGSRPPSCEMRSNRCRSHCEAVQVPATTVDDQSSVDKRSNYKPMKWKCKCGNRMFNP</sequence>
<dbReference type="Proteomes" id="UP000734854">
    <property type="component" value="Unassembled WGS sequence"/>
</dbReference>
<comment type="function">
    <text evidence="6">Controls stomatal patterning.</text>
</comment>
<protein>
    <recommendedName>
        <fullName evidence="6">Epidermal patterning factor-like protein</fullName>
    </recommendedName>
</protein>
<dbReference type="GO" id="GO:0010052">
    <property type="term" value="P:guard cell differentiation"/>
    <property type="evidence" value="ECO:0007669"/>
    <property type="project" value="UniProtKB-UniRule"/>
</dbReference>
<dbReference type="PANTHER" id="PTHR33109">
    <property type="entry name" value="EPIDERMAL PATTERNING FACTOR-LIKE PROTEIN 4"/>
    <property type="match status" value="1"/>
</dbReference>
<reference evidence="7 8" key="1">
    <citation type="submission" date="2020-08" db="EMBL/GenBank/DDBJ databases">
        <title>Plant Genome Project.</title>
        <authorList>
            <person name="Zhang R.-G."/>
        </authorList>
    </citation>
    <scope>NUCLEOTIDE SEQUENCE [LARGE SCALE GENOMIC DNA]</scope>
    <source>
        <tissue evidence="7">Rhizome</tissue>
    </source>
</reference>
<keyword evidence="6" id="KW-0217">Developmental protein</keyword>
<comment type="caution">
    <text evidence="7">The sequence shown here is derived from an EMBL/GenBank/DDBJ whole genome shotgun (WGS) entry which is preliminary data.</text>
</comment>
<keyword evidence="4" id="KW-0732">Signal</keyword>
<accession>A0A8J5KTK4</accession>